<dbReference type="EC" id="6.3.2.3" evidence="10"/>
<dbReference type="GO" id="GO:0005829">
    <property type="term" value="C:cytosol"/>
    <property type="evidence" value="ECO:0007669"/>
    <property type="project" value="TreeGrafter"/>
</dbReference>
<comment type="subunit">
    <text evidence="3">Homodimer.</text>
</comment>
<feature type="binding site" evidence="11">
    <location>
        <position position="401"/>
    </location>
    <ligand>
        <name>ATP</name>
        <dbReference type="ChEBI" id="CHEBI:30616"/>
    </ligand>
</feature>
<dbReference type="Gene3D" id="3.30.470.20">
    <property type="entry name" value="ATP-grasp fold, B domain"/>
    <property type="match status" value="1"/>
</dbReference>
<name>A0A060S513_PYCCI</name>
<evidence type="ECO:0000256" key="1">
    <source>
        <dbReference type="ARBA" id="ARBA00004965"/>
    </source>
</evidence>
<gene>
    <name evidence="14" type="ORF">BN946_scf184785.g42</name>
</gene>
<dbReference type="InterPro" id="IPR004887">
    <property type="entry name" value="GSH_synth_subst-bd"/>
</dbReference>
<sequence length="505" mass="55697">MTSTSLPQWPPNVTDEQRSALTLLATTYALSHGLVYLPPVDVQPPVPASAIHAPLALFPSPFPRNQFELAKGLQRKYNVLYARIAMDEAFLDNVMGAEKGVGRVDEFTGHLWRLWKRLREQGISQSRHLGLFRSDYLLHTANEDAPLELKQVEFNTISSSFGALSQNVAGLHRHLLATTEYFNTSPILRVENLPPNDTISGLAEGLAAAHRAYGSPSAWILFVVQDGERNVFDQRWLEYELLEKHSIRVIRQTFEQLAVSAEVIPTSRILRLRLPGLLPRGAESIEISTVYFRAGYTPKDYPTSGHYETRYLLESSIAIKCPSIQLQLAGGKKVQQVLTNTEVLSHFTSGWSSSDLDPILNSWMGMWGLDEGGEEGVRRARAQPQNLVLKPQREGGGNNVYKSDIPAFLDALPKVEREAWIAMELIRTPEGLGNYLVRAGGGTAGAVKTEVISELGIFGWALFGGPDGAIEEKEVGWLLRTKGKDSNEGGIAAGFSVLDSVVLVD</sequence>
<accession>A0A060S513</accession>
<dbReference type="PIRSF" id="PIRSF001558">
    <property type="entry name" value="GSHase"/>
    <property type="match status" value="1"/>
</dbReference>
<evidence type="ECO:0000256" key="3">
    <source>
        <dbReference type="ARBA" id="ARBA00011738"/>
    </source>
</evidence>
<keyword evidence="4 10" id="KW-0436">Ligase</keyword>
<dbReference type="Proteomes" id="UP000029665">
    <property type="component" value="Unassembled WGS sequence"/>
</dbReference>
<evidence type="ECO:0000259" key="13">
    <source>
        <dbReference type="Pfam" id="PF03199"/>
    </source>
</evidence>
<dbReference type="UniPathway" id="UPA00142">
    <property type="reaction ID" value="UER00210"/>
</dbReference>
<evidence type="ECO:0000256" key="10">
    <source>
        <dbReference type="PIRNR" id="PIRNR001558"/>
    </source>
</evidence>
<keyword evidence="8 10" id="KW-0067">ATP-binding</keyword>
<dbReference type="Gene3D" id="3.30.1490.80">
    <property type="match status" value="1"/>
</dbReference>
<feature type="binding site" evidence="11">
    <location>
        <position position="488"/>
    </location>
    <ligand>
        <name>ATP</name>
        <dbReference type="ChEBI" id="CHEBI:30616"/>
    </ligand>
</feature>
<dbReference type="NCBIfam" id="TIGR01986">
    <property type="entry name" value="glut_syn_euk"/>
    <property type="match status" value="1"/>
</dbReference>
<dbReference type="InterPro" id="IPR014042">
    <property type="entry name" value="Glutathione_synthase_a-hlx"/>
</dbReference>
<dbReference type="OMA" id="NGLVMYP"/>
<dbReference type="Gene3D" id="1.10.1080.10">
    <property type="entry name" value="Glutathione Synthetase, Chain A, domain 3"/>
    <property type="match status" value="1"/>
</dbReference>
<evidence type="ECO:0000256" key="6">
    <source>
        <dbReference type="ARBA" id="ARBA00022723"/>
    </source>
</evidence>
<dbReference type="InterPro" id="IPR005615">
    <property type="entry name" value="Glutathione_synthase"/>
</dbReference>
<organism evidence="14 15">
    <name type="scientific">Pycnoporus cinnabarinus</name>
    <name type="common">Cinnabar-red polypore</name>
    <name type="synonym">Trametes cinnabarina</name>
    <dbReference type="NCBI Taxonomy" id="5643"/>
    <lineage>
        <taxon>Eukaryota</taxon>
        <taxon>Fungi</taxon>
        <taxon>Dikarya</taxon>
        <taxon>Basidiomycota</taxon>
        <taxon>Agaricomycotina</taxon>
        <taxon>Agaricomycetes</taxon>
        <taxon>Polyporales</taxon>
        <taxon>Polyporaceae</taxon>
        <taxon>Trametes</taxon>
    </lineage>
</organism>
<feature type="binding site" evidence="11">
    <location>
        <position position="234"/>
    </location>
    <ligand>
        <name>substrate</name>
    </ligand>
</feature>
<dbReference type="InterPro" id="IPR037013">
    <property type="entry name" value="GSH-S_sub-bd_sf"/>
</dbReference>
<evidence type="ECO:0000256" key="9">
    <source>
        <dbReference type="ARBA" id="ARBA00022842"/>
    </source>
</evidence>
<feature type="binding site" evidence="11">
    <location>
        <position position="153"/>
    </location>
    <ligand>
        <name>ATP</name>
        <dbReference type="ChEBI" id="CHEBI:30616"/>
    </ligand>
</feature>
<dbReference type="SUPFAM" id="SSF56059">
    <property type="entry name" value="Glutathione synthetase ATP-binding domain-like"/>
    <property type="match status" value="1"/>
</dbReference>
<evidence type="ECO:0000256" key="7">
    <source>
        <dbReference type="ARBA" id="ARBA00022741"/>
    </source>
</evidence>
<dbReference type="FunFam" id="3.40.50.1760:FF:000001">
    <property type="entry name" value="Glutathione synthetase"/>
    <property type="match status" value="1"/>
</dbReference>
<comment type="similarity">
    <text evidence="2 10">Belongs to the eukaryotic GSH synthase family.</text>
</comment>
<dbReference type="STRING" id="5643.A0A060S513"/>
<dbReference type="InterPro" id="IPR016185">
    <property type="entry name" value="PreATP-grasp_dom_sf"/>
</dbReference>
<dbReference type="PANTHER" id="PTHR11130">
    <property type="entry name" value="GLUTATHIONE SYNTHETASE"/>
    <property type="match status" value="1"/>
</dbReference>
<dbReference type="GO" id="GO:0004363">
    <property type="term" value="F:glutathione synthase activity"/>
    <property type="evidence" value="ECO:0007669"/>
    <property type="project" value="UniProtKB-UniRule"/>
</dbReference>
<proteinExistence type="inferred from homology"/>
<dbReference type="EMBL" id="CCBP010000047">
    <property type="protein sequence ID" value="CDO69537.1"/>
    <property type="molecule type" value="Genomic_DNA"/>
</dbReference>
<feature type="binding site" evidence="11">
    <location>
        <position position="480"/>
    </location>
    <ligand>
        <name>substrate</name>
    </ligand>
</feature>
<dbReference type="GO" id="GO:0000287">
    <property type="term" value="F:magnesium ion binding"/>
    <property type="evidence" value="ECO:0007669"/>
    <property type="project" value="UniProtKB-UniRule"/>
</dbReference>
<evidence type="ECO:0000256" key="5">
    <source>
        <dbReference type="ARBA" id="ARBA00022684"/>
    </source>
</evidence>
<protein>
    <recommendedName>
        <fullName evidence="10">Glutathione synthetase</fullName>
        <shortName evidence="10">GSH-S</shortName>
        <ecNumber evidence="10">6.3.2.3</ecNumber>
    </recommendedName>
</protein>
<evidence type="ECO:0000256" key="4">
    <source>
        <dbReference type="ARBA" id="ARBA00022598"/>
    </source>
</evidence>
<dbReference type="Gene3D" id="3.30.1490.50">
    <property type="match status" value="1"/>
</dbReference>
<feature type="binding site" evidence="12">
    <location>
        <position position="153"/>
    </location>
    <ligand>
        <name>Mg(2+)</name>
        <dbReference type="ChEBI" id="CHEBI:18420"/>
    </ligand>
</feature>
<keyword evidence="6 10" id="KW-0479">Metal-binding</keyword>
<dbReference type="HOGENOM" id="CLU_025152_2_1_1"/>
<dbReference type="PANTHER" id="PTHR11130:SF0">
    <property type="entry name" value="GLUTATHIONE SYNTHETASE"/>
    <property type="match status" value="1"/>
</dbReference>
<feature type="binding site" evidence="11">
    <location>
        <position position="454"/>
    </location>
    <ligand>
        <name>ATP</name>
        <dbReference type="ChEBI" id="CHEBI:30616"/>
    </ligand>
</feature>
<evidence type="ECO:0000256" key="11">
    <source>
        <dbReference type="PIRSR" id="PIRSR001558-1"/>
    </source>
</evidence>
<dbReference type="SUPFAM" id="SSF52440">
    <property type="entry name" value="PreATP-grasp domain"/>
    <property type="match status" value="1"/>
</dbReference>
<dbReference type="OrthoDB" id="2020073at2759"/>
<feature type="binding site" evidence="12">
    <location>
        <position position="394"/>
    </location>
    <ligand>
        <name>Mg(2+)</name>
        <dbReference type="ChEBI" id="CHEBI:18420"/>
    </ligand>
</feature>
<keyword evidence="7 10" id="KW-0547">Nucleotide-binding</keyword>
<dbReference type="FunFam" id="3.30.1490.50:FF:000002">
    <property type="entry name" value="Glutathione synthetase"/>
    <property type="match status" value="1"/>
</dbReference>
<feature type="binding site" evidence="11">
    <location>
        <begin position="390"/>
        <end position="399"/>
    </location>
    <ligand>
        <name>ATP</name>
        <dbReference type="ChEBI" id="CHEBI:30616"/>
    </ligand>
</feature>
<dbReference type="InterPro" id="IPR014709">
    <property type="entry name" value="Glutathione_synthase_C_euk"/>
</dbReference>
<dbReference type="InterPro" id="IPR014049">
    <property type="entry name" value="Glutathione_synthase_N_euk"/>
</dbReference>
<dbReference type="GO" id="GO:0043295">
    <property type="term" value="F:glutathione binding"/>
    <property type="evidence" value="ECO:0007669"/>
    <property type="project" value="UniProtKB-UniRule"/>
</dbReference>
<comment type="pathway">
    <text evidence="1 10">Sulfur metabolism; glutathione biosynthesis; glutathione from L-cysteine and L-glutamate: step 2/2.</text>
</comment>
<feature type="binding site" evidence="11">
    <location>
        <position position="332"/>
    </location>
    <ligand>
        <name>ATP</name>
        <dbReference type="ChEBI" id="CHEBI:30616"/>
    </ligand>
</feature>
<feature type="binding site" evidence="11">
    <location>
        <begin position="423"/>
        <end position="426"/>
    </location>
    <ligand>
        <name>ATP</name>
        <dbReference type="ChEBI" id="CHEBI:30616"/>
    </ligand>
</feature>
<comment type="cofactor">
    <cofactor evidence="10 12">
        <name>Mg(2+)</name>
        <dbReference type="ChEBI" id="CHEBI:18420"/>
    </cofactor>
    <text evidence="10 12">Binds 1 Mg(2+) ion per subunit.</text>
</comment>
<evidence type="ECO:0000256" key="12">
    <source>
        <dbReference type="PIRSR" id="PIRSR001558-2"/>
    </source>
</evidence>
<dbReference type="Pfam" id="PF03199">
    <property type="entry name" value="GSH_synthase"/>
    <property type="match status" value="1"/>
</dbReference>
<feature type="binding site" evidence="12">
    <location>
        <position position="155"/>
    </location>
    <ligand>
        <name>Mg(2+)</name>
        <dbReference type="ChEBI" id="CHEBI:18420"/>
    </ligand>
</feature>
<dbReference type="Pfam" id="PF03917">
    <property type="entry name" value="GSH_synth_ATP"/>
    <property type="match status" value="1"/>
</dbReference>
<feature type="binding site" evidence="11">
    <location>
        <position position="482"/>
    </location>
    <ligand>
        <name>ATP</name>
        <dbReference type="ChEBI" id="CHEBI:30616"/>
    </ligand>
</feature>
<reference evidence="14" key="1">
    <citation type="submission" date="2014-01" db="EMBL/GenBank/DDBJ databases">
        <title>The genome of the white-rot fungus Pycnoporus cinnabarinus: a basidiomycete model with a versatile arsenal for lignocellulosic biomass breakdown.</title>
        <authorList>
            <person name="Levasseur A."/>
            <person name="Lomascolo A."/>
            <person name="Ruiz-Duenas F.J."/>
            <person name="Uzan E."/>
            <person name="Piumi F."/>
            <person name="Kues U."/>
            <person name="Ram A.F.J."/>
            <person name="Murat C."/>
            <person name="Haon M."/>
            <person name="Benoit I."/>
            <person name="Arfi Y."/>
            <person name="Chevret D."/>
            <person name="Drula E."/>
            <person name="Kwon M.J."/>
            <person name="Gouret P."/>
            <person name="Lesage-Meessen L."/>
            <person name="Lombard V."/>
            <person name="Mariette J."/>
            <person name="Noirot C."/>
            <person name="Park J."/>
            <person name="Patyshakuliyeva A."/>
            <person name="Wieneger R.A.B."/>
            <person name="Wosten H.A.B."/>
            <person name="Martin F."/>
            <person name="Coutinho P.M."/>
            <person name="de Vries R."/>
            <person name="Martinez A.T."/>
            <person name="Klopp C."/>
            <person name="Pontarotti P."/>
            <person name="Henrissat B."/>
            <person name="Record E."/>
        </authorList>
    </citation>
    <scope>NUCLEOTIDE SEQUENCE [LARGE SCALE GENOMIC DNA]</scope>
    <source>
        <strain evidence="14">BRFM137</strain>
    </source>
</reference>
<keyword evidence="15" id="KW-1185">Reference proteome</keyword>
<evidence type="ECO:0000313" key="15">
    <source>
        <dbReference type="Proteomes" id="UP000029665"/>
    </source>
</evidence>
<feature type="binding site" evidence="11">
    <location>
        <position position="133"/>
    </location>
    <ligand>
        <name>substrate</name>
    </ligand>
</feature>
<comment type="catalytic activity">
    <reaction evidence="10">
        <text>gamma-L-glutamyl-L-cysteine + glycine + ATP = glutathione + ADP + phosphate + H(+)</text>
        <dbReference type="Rhea" id="RHEA:13557"/>
        <dbReference type="ChEBI" id="CHEBI:15378"/>
        <dbReference type="ChEBI" id="CHEBI:30616"/>
        <dbReference type="ChEBI" id="CHEBI:43474"/>
        <dbReference type="ChEBI" id="CHEBI:57305"/>
        <dbReference type="ChEBI" id="CHEBI:57925"/>
        <dbReference type="ChEBI" id="CHEBI:58173"/>
        <dbReference type="ChEBI" id="CHEBI:456216"/>
        <dbReference type="EC" id="6.3.2.3"/>
    </reaction>
</comment>
<evidence type="ECO:0000256" key="2">
    <source>
        <dbReference type="ARBA" id="ARBA00010385"/>
    </source>
</evidence>
<evidence type="ECO:0000256" key="8">
    <source>
        <dbReference type="ARBA" id="ARBA00022840"/>
    </source>
</evidence>
<comment type="caution">
    <text evidence="14">The sequence shown here is derived from an EMBL/GenBank/DDBJ whole genome shotgun (WGS) entry which is preliminary data.</text>
</comment>
<dbReference type="AlphaFoldDB" id="A0A060S513"/>
<dbReference type="Gene3D" id="3.40.50.1760">
    <property type="entry name" value="Glutathione synthase, substrate-binding domain superfamily, eukaryotic"/>
    <property type="match status" value="1"/>
</dbReference>
<keyword evidence="9 10" id="KW-0460">Magnesium</keyword>
<keyword evidence="5 10" id="KW-0317">Glutathione biosynthesis</keyword>
<evidence type="ECO:0000313" key="14">
    <source>
        <dbReference type="EMBL" id="CDO69537.1"/>
    </source>
</evidence>
<feature type="domain" description="Glutathione synthase substrate-binding" evidence="13">
    <location>
        <begin position="219"/>
        <end position="329"/>
    </location>
</feature>
<dbReference type="GO" id="GO:0005524">
    <property type="term" value="F:ATP binding"/>
    <property type="evidence" value="ECO:0007669"/>
    <property type="project" value="UniProtKB-UniRule"/>
</dbReference>